<comment type="caution">
    <text evidence="8">The sequence shown here is derived from an EMBL/GenBank/DDBJ whole genome shotgun (WGS) entry which is preliminary data.</text>
</comment>
<evidence type="ECO:0000256" key="2">
    <source>
        <dbReference type="ARBA" id="ARBA00022475"/>
    </source>
</evidence>
<dbReference type="AlphaFoldDB" id="A0A2P8HQ76"/>
<feature type="transmembrane region" description="Helical" evidence="6">
    <location>
        <begin position="237"/>
        <end position="255"/>
    </location>
</feature>
<dbReference type="CDD" id="cd17324">
    <property type="entry name" value="MFS_NepI_like"/>
    <property type="match status" value="1"/>
</dbReference>
<dbReference type="GO" id="GO:0022857">
    <property type="term" value="F:transmembrane transporter activity"/>
    <property type="evidence" value="ECO:0007669"/>
    <property type="project" value="InterPro"/>
</dbReference>
<feature type="transmembrane region" description="Helical" evidence="6">
    <location>
        <begin position="42"/>
        <end position="63"/>
    </location>
</feature>
<evidence type="ECO:0000256" key="4">
    <source>
        <dbReference type="ARBA" id="ARBA00022989"/>
    </source>
</evidence>
<evidence type="ECO:0000256" key="5">
    <source>
        <dbReference type="ARBA" id="ARBA00023136"/>
    </source>
</evidence>
<accession>A0A2P8HQ76</accession>
<keyword evidence="5 6" id="KW-0472">Membrane</keyword>
<sequence>MKKIAYIGCLGLIGIITTEFGIIGILPQVATYYRISINKAGILLSAFALVIALTGPFMTLLASGINRKKIMLAGMSIFLLTGIVSALAPPFWLLVVMRMLPAFLQPVFISSAIAAAVRHGDKKQEHQLMGIVLGGIAIAMVTTVPYATYLASVYTWRTSFIVQAIVSALALISIFSALPSMPVAEKKSYGTQLKILTRPDFLLSSAMNFLMIAAWFSTYSYFADYLGKVKQMSPQTISYMMLLFGVTGILANWLAGRMLGKSIPLTAAAFLLGTIFIPAALYYAGNNSFATMIVIAIWGFLYAPCFLNAAAYMISAAPDAMEFANTLAISFGNLGVSAGTIVGGWVIANYGIAQAPWTGMAFGVASLLMIALRSKLEAGAKKQVENHSFRHI</sequence>
<evidence type="ECO:0000313" key="9">
    <source>
        <dbReference type="Proteomes" id="UP000240971"/>
    </source>
</evidence>
<dbReference type="Gene3D" id="1.20.1250.20">
    <property type="entry name" value="MFS general substrate transporter like domains"/>
    <property type="match status" value="2"/>
</dbReference>
<dbReference type="InterPro" id="IPR020846">
    <property type="entry name" value="MFS_dom"/>
</dbReference>
<proteinExistence type="predicted"/>
<evidence type="ECO:0000256" key="6">
    <source>
        <dbReference type="SAM" id="Phobius"/>
    </source>
</evidence>
<feature type="transmembrane region" description="Helical" evidence="6">
    <location>
        <begin position="7"/>
        <end position="30"/>
    </location>
</feature>
<dbReference type="OrthoDB" id="199773at2"/>
<feature type="transmembrane region" description="Helical" evidence="6">
    <location>
        <begin position="129"/>
        <end position="148"/>
    </location>
</feature>
<dbReference type="InterPro" id="IPR050189">
    <property type="entry name" value="MFS_Efflux_Transporters"/>
</dbReference>
<dbReference type="Pfam" id="PF07690">
    <property type="entry name" value="MFS_1"/>
    <property type="match status" value="1"/>
</dbReference>
<dbReference type="Proteomes" id="UP000240971">
    <property type="component" value="Unassembled WGS sequence"/>
</dbReference>
<comment type="subcellular location">
    <subcellularLocation>
        <location evidence="1">Cell membrane</location>
        <topology evidence="1">Multi-pass membrane protein</topology>
    </subcellularLocation>
</comment>
<keyword evidence="4 6" id="KW-1133">Transmembrane helix</keyword>
<reference evidence="8 9" key="1">
    <citation type="submission" date="2018-03" db="EMBL/GenBank/DDBJ databases">
        <title>Genomic Encyclopedia of Archaeal and Bacterial Type Strains, Phase II (KMG-II): from individual species to whole genera.</title>
        <authorList>
            <person name="Goeker M."/>
        </authorList>
    </citation>
    <scope>NUCLEOTIDE SEQUENCE [LARGE SCALE GENOMIC DNA]</scope>
    <source>
        <strain evidence="8 9">DSM 24859</strain>
    </source>
</reference>
<name>A0A2P8HQ76_CHINA</name>
<dbReference type="InterPro" id="IPR036259">
    <property type="entry name" value="MFS_trans_sf"/>
</dbReference>
<dbReference type="GO" id="GO:0005886">
    <property type="term" value="C:plasma membrane"/>
    <property type="evidence" value="ECO:0007669"/>
    <property type="project" value="UniProtKB-SubCell"/>
</dbReference>
<feature type="transmembrane region" description="Helical" evidence="6">
    <location>
        <begin position="262"/>
        <end position="283"/>
    </location>
</feature>
<evidence type="ECO:0000313" key="8">
    <source>
        <dbReference type="EMBL" id="PSL48371.1"/>
    </source>
</evidence>
<evidence type="ECO:0000256" key="1">
    <source>
        <dbReference type="ARBA" id="ARBA00004651"/>
    </source>
</evidence>
<keyword evidence="9" id="KW-1185">Reference proteome</keyword>
<gene>
    <name evidence="8" type="ORF">CLV51_1021238</name>
</gene>
<feature type="domain" description="Major facilitator superfamily (MFS) profile" evidence="7">
    <location>
        <begin position="1"/>
        <end position="381"/>
    </location>
</feature>
<evidence type="ECO:0000256" key="3">
    <source>
        <dbReference type="ARBA" id="ARBA00022692"/>
    </source>
</evidence>
<feature type="transmembrane region" description="Helical" evidence="6">
    <location>
        <begin position="354"/>
        <end position="372"/>
    </location>
</feature>
<feature type="transmembrane region" description="Helical" evidence="6">
    <location>
        <begin position="201"/>
        <end position="222"/>
    </location>
</feature>
<dbReference type="RefSeq" id="WP_106528752.1">
    <property type="nucleotide sequence ID" value="NZ_PYAW01000002.1"/>
</dbReference>
<feature type="transmembrane region" description="Helical" evidence="6">
    <location>
        <begin position="289"/>
        <end position="314"/>
    </location>
</feature>
<dbReference type="PANTHER" id="PTHR43124">
    <property type="entry name" value="PURINE EFFLUX PUMP PBUE"/>
    <property type="match status" value="1"/>
</dbReference>
<dbReference type="PROSITE" id="PS50850">
    <property type="entry name" value="MFS"/>
    <property type="match status" value="1"/>
</dbReference>
<feature type="transmembrane region" description="Helical" evidence="6">
    <location>
        <begin position="70"/>
        <end position="93"/>
    </location>
</feature>
<protein>
    <submittedName>
        <fullName evidence="8">Putative MFS family arabinose efflux permease</fullName>
    </submittedName>
</protein>
<feature type="transmembrane region" description="Helical" evidence="6">
    <location>
        <begin position="99"/>
        <end position="117"/>
    </location>
</feature>
<dbReference type="InterPro" id="IPR011701">
    <property type="entry name" value="MFS"/>
</dbReference>
<dbReference type="PANTHER" id="PTHR43124:SF3">
    <property type="entry name" value="CHLORAMPHENICOL EFFLUX PUMP RV0191"/>
    <property type="match status" value="1"/>
</dbReference>
<keyword evidence="3 6" id="KW-0812">Transmembrane</keyword>
<feature type="transmembrane region" description="Helical" evidence="6">
    <location>
        <begin position="160"/>
        <end position="180"/>
    </location>
</feature>
<feature type="transmembrane region" description="Helical" evidence="6">
    <location>
        <begin position="326"/>
        <end position="348"/>
    </location>
</feature>
<evidence type="ECO:0000259" key="7">
    <source>
        <dbReference type="PROSITE" id="PS50850"/>
    </source>
</evidence>
<organism evidence="8 9">
    <name type="scientific">Chitinophaga niastensis</name>
    <dbReference type="NCBI Taxonomy" id="536980"/>
    <lineage>
        <taxon>Bacteria</taxon>
        <taxon>Pseudomonadati</taxon>
        <taxon>Bacteroidota</taxon>
        <taxon>Chitinophagia</taxon>
        <taxon>Chitinophagales</taxon>
        <taxon>Chitinophagaceae</taxon>
        <taxon>Chitinophaga</taxon>
    </lineage>
</organism>
<keyword evidence="2" id="KW-1003">Cell membrane</keyword>
<dbReference type="EMBL" id="PYAW01000002">
    <property type="protein sequence ID" value="PSL48371.1"/>
    <property type="molecule type" value="Genomic_DNA"/>
</dbReference>
<dbReference type="SUPFAM" id="SSF103473">
    <property type="entry name" value="MFS general substrate transporter"/>
    <property type="match status" value="1"/>
</dbReference>